<feature type="compositionally biased region" description="Basic and acidic residues" evidence="1">
    <location>
        <begin position="27"/>
        <end position="39"/>
    </location>
</feature>
<evidence type="ECO:0000259" key="3">
    <source>
        <dbReference type="SMART" id="SM01042"/>
    </source>
</evidence>
<feature type="domain" description="Brl1/Brr6" evidence="3">
    <location>
        <begin position="209"/>
        <end position="340"/>
    </location>
</feature>
<keyword evidence="2" id="KW-0812">Transmembrane</keyword>
<evidence type="ECO:0000256" key="2">
    <source>
        <dbReference type="SAM" id="Phobius"/>
    </source>
</evidence>
<accession>A0A164R9D9</accession>
<feature type="transmembrane region" description="Helical" evidence="2">
    <location>
        <begin position="215"/>
        <end position="234"/>
    </location>
</feature>
<proteinExistence type="predicted"/>
<feature type="transmembrane region" description="Helical" evidence="2">
    <location>
        <begin position="317"/>
        <end position="339"/>
    </location>
</feature>
<keyword evidence="2" id="KW-1133">Transmembrane helix</keyword>
<reference evidence="4 5" key="1">
    <citation type="journal article" date="2016" name="Mol. Biol. Evol.">
        <title>Comparative Genomics of Early-Diverging Mushroom-Forming Fungi Provides Insights into the Origins of Lignocellulose Decay Capabilities.</title>
        <authorList>
            <person name="Nagy L.G."/>
            <person name="Riley R."/>
            <person name="Tritt A."/>
            <person name="Adam C."/>
            <person name="Daum C."/>
            <person name="Floudas D."/>
            <person name="Sun H."/>
            <person name="Yadav J.S."/>
            <person name="Pangilinan J."/>
            <person name="Larsson K.H."/>
            <person name="Matsuura K."/>
            <person name="Barry K."/>
            <person name="Labutti K."/>
            <person name="Kuo R."/>
            <person name="Ohm R.A."/>
            <person name="Bhattacharya S.S."/>
            <person name="Shirouzu T."/>
            <person name="Yoshinaga Y."/>
            <person name="Martin F.M."/>
            <person name="Grigoriev I.V."/>
            <person name="Hibbett D.S."/>
        </authorList>
    </citation>
    <scope>NUCLEOTIDE SEQUENCE [LARGE SCALE GENOMIC DNA]</scope>
    <source>
        <strain evidence="4 5">HHB9708</strain>
    </source>
</reference>
<dbReference type="Proteomes" id="UP000076722">
    <property type="component" value="Unassembled WGS sequence"/>
</dbReference>
<dbReference type="GO" id="GO:0055088">
    <property type="term" value="P:lipid homeostasis"/>
    <property type="evidence" value="ECO:0007669"/>
    <property type="project" value="InterPro"/>
</dbReference>
<sequence>MGRYRSTEAPMDFEFTSRSQELPPDSPFRRGLEAAEMSRKRTLSTMASSTPIFPPPDTLHPTGHSSVHNNVPFLFNSPMTPVKTAQHWVPPPNFTPSQAFPPLAQHPEIKDVQMGEVSPPKPVGDEESEKSRPIATGAIRRVFRKRSAREKQRRGRRDGDEETDEETESEDDSSVSRRRRPVKSTSNTNHYTLNLPGPAPHPSDLPYTLAKYTQFAFNISLLGLVLYLLVNFIITLQRDVQYRIAEESLDILQEITHCTTSYKSNNCVDPLPGLILSCAEWEACMARDPSIVGRTKLGAQLIAEVINSFVEPISWKALIFSLSSVSFFTLFINAILSFYRSKHDSHLQKHAPPAVQHFPGFGYPPPTYSIPSHRDWWPSEARELEQSPSRRRKMLDGEAVKLQ</sequence>
<dbReference type="PANTHER" id="PTHR28136">
    <property type="entry name" value="NUCLEUS EXPORT PROTEIN BRR6"/>
    <property type="match status" value="1"/>
</dbReference>
<dbReference type="InterPro" id="IPR040202">
    <property type="entry name" value="Brl1/Brr6"/>
</dbReference>
<evidence type="ECO:0000256" key="1">
    <source>
        <dbReference type="SAM" id="MobiDB-lite"/>
    </source>
</evidence>
<name>A0A164R9D9_9AGAM</name>
<evidence type="ECO:0000313" key="5">
    <source>
        <dbReference type="Proteomes" id="UP000076722"/>
    </source>
</evidence>
<dbReference type="SMART" id="SM01042">
    <property type="entry name" value="Brr6_like_C_C"/>
    <property type="match status" value="1"/>
</dbReference>
<feature type="compositionally biased region" description="Basic residues" evidence="1">
    <location>
        <begin position="141"/>
        <end position="156"/>
    </location>
</feature>
<dbReference type="GO" id="GO:0031965">
    <property type="term" value="C:nuclear membrane"/>
    <property type="evidence" value="ECO:0007669"/>
    <property type="project" value="InterPro"/>
</dbReference>
<dbReference type="Pfam" id="PF10104">
    <property type="entry name" value="Brr6_like_C_C"/>
    <property type="match status" value="1"/>
</dbReference>
<organism evidence="4 5">
    <name type="scientific">Sistotremastrum niveocremeum HHB9708</name>
    <dbReference type="NCBI Taxonomy" id="1314777"/>
    <lineage>
        <taxon>Eukaryota</taxon>
        <taxon>Fungi</taxon>
        <taxon>Dikarya</taxon>
        <taxon>Basidiomycota</taxon>
        <taxon>Agaricomycotina</taxon>
        <taxon>Agaricomycetes</taxon>
        <taxon>Sistotremastrales</taxon>
        <taxon>Sistotremastraceae</taxon>
        <taxon>Sertulicium</taxon>
        <taxon>Sertulicium niveocremeum</taxon>
    </lineage>
</organism>
<dbReference type="InterPro" id="IPR018767">
    <property type="entry name" value="Brl1/Brr6_dom"/>
</dbReference>
<feature type="compositionally biased region" description="Polar residues" evidence="1">
    <location>
        <begin position="183"/>
        <end position="192"/>
    </location>
</feature>
<keyword evidence="5" id="KW-1185">Reference proteome</keyword>
<feature type="region of interest" description="Disordered" evidence="1">
    <location>
        <begin position="381"/>
        <end position="403"/>
    </location>
</feature>
<dbReference type="GO" id="GO:0006998">
    <property type="term" value="P:nuclear envelope organization"/>
    <property type="evidence" value="ECO:0007669"/>
    <property type="project" value="InterPro"/>
</dbReference>
<dbReference type="OrthoDB" id="5961at2759"/>
<keyword evidence="2" id="KW-0472">Membrane</keyword>
<feature type="region of interest" description="Disordered" evidence="1">
    <location>
        <begin position="1"/>
        <end position="65"/>
    </location>
</feature>
<dbReference type="PANTHER" id="PTHR28136:SF1">
    <property type="entry name" value="NUCLEUS EXPORT PROTEIN BRL1"/>
    <property type="match status" value="1"/>
</dbReference>
<feature type="compositionally biased region" description="Acidic residues" evidence="1">
    <location>
        <begin position="160"/>
        <end position="173"/>
    </location>
</feature>
<feature type="compositionally biased region" description="Basic and acidic residues" evidence="1">
    <location>
        <begin position="394"/>
        <end position="403"/>
    </location>
</feature>
<protein>
    <recommendedName>
        <fullName evidence="3">Brl1/Brr6 domain-containing protein</fullName>
    </recommendedName>
</protein>
<evidence type="ECO:0000313" key="4">
    <source>
        <dbReference type="EMBL" id="KZS90361.1"/>
    </source>
</evidence>
<gene>
    <name evidence="4" type="ORF">SISNIDRAFT_457900</name>
</gene>
<feature type="region of interest" description="Disordered" evidence="1">
    <location>
        <begin position="114"/>
        <end position="200"/>
    </location>
</feature>
<dbReference type="EMBL" id="KV419422">
    <property type="protein sequence ID" value="KZS90361.1"/>
    <property type="molecule type" value="Genomic_DNA"/>
</dbReference>
<dbReference type="AlphaFoldDB" id="A0A164R9D9"/>